<evidence type="ECO:0000313" key="6">
    <source>
        <dbReference type="EMBL" id="QSG01461.1"/>
    </source>
</evidence>
<dbReference type="GeneID" id="70683614"/>
<dbReference type="InterPro" id="IPR002220">
    <property type="entry name" value="DapA-like"/>
</dbReference>
<dbReference type="CDD" id="cd00408">
    <property type="entry name" value="DHDPS-like"/>
    <property type="match status" value="1"/>
</dbReference>
<dbReference type="SUPFAM" id="SSF51569">
    <property type="entry name" value="Aldolase"/>
    <property type="match status" value="1"/>
</dbReference>
<reference evidence="6" key="1">
    <citation type="submission" date="2020-11" db="EMBL/GenBank/DDBJ databases">
        <title>Carbohydrate-dependent, anaerobic sulfur respiration: A novel catabolism in halophilic archaea.</title>
        <authorList>
            <person name="Sorokin D.Y."/>
            <person name="Messina E."/>
            <person name="Smedile F."/>
            <person name="La Cono V."/>
            <person name="Hallsworth J.E."/>
            <person name="Yakimov M.M."/>
        </authorList>
    </citation>
    <scope>NUCLEOTIDE SEQUENCE</scope>
    <source>
        <strain evidence="6">AArc-S</strain>
    </source>
</reference>
<dbReference type="PRINTS" id="PR00146">
    <property type="entry name" value="DHPICSNTHASE"/>
</dbReference>
<name>A0A897MM54_9EURY</name>
<dbReference type="SMART" id="SM01130">
    <property type="entry name" value="DHDPS"/>
    <property type="match status" value="1"/>
</dbReference>
<feature type="binding site" evidence="4">
    <location>
        <position position="208"/>
    </location>
    <ligand>
        <name>pyruvate</name>
        <dbReference type="ChEBI" id="CHEBI:15361"/>
    </ligand>
</feature>
<gene>
    <name evidence="6" type="primary">dapA</name>
    <name evidence="6" type="ORF">AArcS_0226</name>
</gene>
<dbReference type="GO" id="GO:0019262">
    <property type="term" value="P:N-acetylneuraminate catabolic process"/>
    <property type="evidence" value="ECO:0007669"/>
    <property type="project" value="TreeGrafter"/>
</dbReference>
<dbReference type="PIRSF" id="PIRSF001365">
    <property type="entry name" value="DHDPS"/>
    <property type="match status" value="1"/>
</dbReference>
<dbReference type="InterPro" id="IPR013785">
    <property type="entry name" value="Aldolase_TIM"/>
</dbReference>
<feature type="compositionally biased region" description="Basic and acidic residues" evidence="5">
    <location>
        <begin position="276"/>
        <end position="294"/>
    </location>
</feature>
<evidence type="ECO:0000256" key="4">
    <source>
        <dbReference type="PIRSR" id="PIRSR001365-2"/>
    </source>
</evidence>
<feature type="region of interest" description="Disordered" evidence="5">
    <location>
        <begin position="269"/>
        <end position="294"/>
    </location>
</feature>
<feature type="active site" description="Schiff-base intermediate with substrate" evidence="3">
    <location>
        <position position="166"/>
    </location>
</feature>
<evidence type="ECO:0000256" key="1">
    <source>
        <dbReference type="ARBA" id="ARBA00023239"/>
    </source>
</evidence>
<accession>A0A897MM54</accession>
<dbReference type="GO" id="GO:0005829">
    <property type="term" value="C:cytosol"/>
    <property type="evidence" value="ECO:0007669"/>
    <property type="project" value="TreeGrafter"/>
</dbReference>
<dbReference type="GO" id="GO:0008675">
    <property type="term" value="F:2-dehydro-3-deoxy-phosphogluconate aldolase activity"/>
    <property type="evidence" value="ECO:0007669"/>
    <property type="project" value="UniProtKB-ARBA"/>
</dbReference>
<dbReference type="InterPro" id="IPR020625">
    <property type="entry name" value="Schiff_base-form_aldolases_AS"/>
</dbReference>
<evidence type="ECO:0000313" key="7">
    <source>
        <dbReference type="Proteomes" id="UP000663586"/>
    </source>
</evidence>
<evidence type="ECO:0000256" key="2">
    <source>
        <dbReference type="ARBA" id="ARBA00023270"/>
    </source>
</evidence>
<dbReference type="PANTHER" id="PTHR42849:SF1">
    <property type="entry name" value="N-ACETYLNEURAMINATE LYASE"/>
    <property type="match status" value="1"/>
</dbReference>
<dbReference type="Proteomes" id="UP000663586">
    <property type="component" value="Chromosome"/>
</dbReference>
<dbReference type="RefSeq" id="WP_238478587.1">
    <property type="nucleotide sequence ID" value="NZ_CP064786.1"/>
</dbReference>
<dbReference type="PROSITE" id="PS00666">
    <property type="entry name" value="DHDPS_2"/>
    <property type="match status" value="1"/>
</dbReference>
<dbReference type="GO" id="GO:0008747">
    <property type="term" value="F:N-acetylneuraminate lyase activity"/>
    <property type="evidence" value="ECO:0007669"/>
    <property type="project" value="TreeGrafter"/>
</dbReference>
<organism evidence="6 7">
    <name type="scientific">Natranaeroarchaeum sulfidigenes</name>
    <dbReference type="NCBI Taxonomy" id="2784880"/>
    <lineage>
        <taxon>Archaea</taxon>
        <taxon>Methanobacteriati</taxon>
        <taxon>Methanobacteriota</taxon>
        <taxon>Stenosarchaea group</taxon>
        <taxon>Halobacteria</taxon>
        <taxon>Halobacteriales</taxon>
        <taxon>Natronoarchaeaceae</taxon>
        <taxon>Natranaeroarchaeum</taxon>
    </lineage>
</organism>
<feature type="active site" description="Proton donor/acceptor" evidence="3">
    <location>
        <position position="138"/>
    </location>
</feature>
<keyword evidence="2" id="KW-0704">Schiff base</keyword>
<keyword evidence="1 6" id="KW-0456">Lyase</keyword>
<dbReference type="Gene3D" id="3.20.20.70">
    <property type="entry name" value="Aldolase class I"/>
    <property type="match status" value="1"/>
</dbReference>
<sequence>MDVQPTGITCPLVTPFDPRSNTIDEDALEDLTDHVLESDIDGLFPCGTAGEFASLTPEERRLVSEIVVERTSSDTTVLVGAAATTISETVSYATHADKIGADAVVVTMPYFHTATDPEGNRQFFEAVADRSPLPVLLYNIPIYTGSVIELDTLVTIASHENIIGIKDSGGDFEYLSSILRRLPDDFVVLQGYDTLLTPALRIGADGGVNAGSNVVPETYATLYETAETDRGKEFQEAIFPFFNACTEYGFAPTVKTALEYLDVLPNATVRPPLRPPSEKGRERIKTSIDSLREH</sequence>
<evidence type="ECO:0000256" key="3">
    <source>
        <dbReference type="PIRSR" id="PIRSR001365-1"/>
    </source>
</evidence>
<dbReference type="PANTHER" id="PTHR42849">
    <property type="entry name" value="N-ACETYLNEURAMINATE LYASE"/>
    <property type="match status" value="1"/>
</dbReference>
<dbReference type="Pfam" id="PF00701">
    <property type="entry name" value="DHDPS"/>
    <property type="match status" value="1"/>
</dbReference>
<dbReference type="AlphaFoldDB" id="A0A897MM54"/>
<evidence type="ECO:0000256" key="5">
    <source>
        <dbReference type="SAM" id="MobiDB-lite"/>
    </source>
</evidence>
<dbReference type="EMBL" id="CP064786">
    <property type="protein sequence ID" value="QSG01461.1"/>
    <property type="molecule type" value="Genomic_DNA"/>
</dbReference>
<proteinExistence type="predicted"/>
<dbReference type="KEGG" id="hara:AArcS_0226"/>
<keyword evidence="7" id="KW-1185">Reference proteome</keyword>
<protein>
    <submittedName>
        <fullName evidence="6">Dihydrodipicolinate synthase/N-acetylneuraminatelyase</fullName>
    </submittedName>
</protein>